<gene>
    <name evidence="1" type="ORF">MENT_LOCUS42944</name>
</gene>
<dbReference type="EMBL" id="CAJEWN010000792">
    <property type="protein sequence ID" value="CAD2190173.1"/>
    <property type="molecule type" value="Genomic_DNA"/>
</dbReference>
<proteinExistence type="predicted"/>
<name>A0A6V7WT54_MELEN</name>
<comment type="caution">
    <text evidence="1">The sequence shown here is derived from an EMBL/GenBank/DDBJ whole genome shotgun (WGS) entry which is preliminary data.</text>
</comment>
<accession>A0A6V7WT54</accession>
<dbReference type="Proteomes" id="UP000580250">
    <property type="component" value="Unassembled WGS sequence"/>
</dbReference>
<sequence>MNNPKTGQNYIDLKDILTNPSTYQRWAQMDSCNKYSAYQVSRSCVENNSNKFYSSRENSEEDTLKEGFEQMEEICDYPKYGLVKASFERDEEWQKIDVTHPNNNCDVDYDRVKNMFNQKLEKIFKKFKEIFS</sequence>
<dbReference type="AlphaFoldDB" id="A0A6V7WT54"/>
<organism evidence="1 2">
    <name type="scientific">Meloidogyne enterolobii</name>
    <name type="common">Root-knot nematode worm</name>
    <name type="synonym">Meloidogyne mayaguensis</name>
    <dbReference type="NCBI Taxonomy" id="390850"/>
    <lineage>
        <taxon>Eukaryota</taxon>
        <taxon>Metazoa</taxon>
        <taxon>Ecdysozoa</taxon>
        <taxon>Nematoda</taxon>
        <taxon>Chromadorea</taxon>
        <taxon>Rhabditida</taxon>
        <taxon>Tylenchina</taxon>
        <taxon>Tylenchomorpha</taxon>
        <taxon>Tylenchoidea</taxon>
        <taxon>Meloidogynidae</taxon>
        <taxon>Meloidogyninae</taxon>
        <taxon>Meloidogyne</taxon>
    </lineage>
</organism>
<evidence type="ECO:0000313" key="2">
    <source>
        <dbReference type="Proteomes" id="UP000580250"/>
    </source>
</evidence>
<reference evidence="1 2" key="1">
    <citation type="submission" date="2020-08" db="EMBL/GenBank/DDBJ databases">
        <authorList>
            <person name="Koutsovoulos G."/>
            <person name="Danchin GJ E."/>
        </authorList>
    </citation>
    <scope>NUCLEOTIDE SEQUENCE [LARGE SCALE GENOMIC DNA]</scope>
</reference>
<protein>
    <submittedName>
        <fullName evidence="1">Uncharacterized protein</fullName>
    </submittedName>
</protein>
<evidence type="ECO:0000313" key="1">
    <source>
        <dbReference type="EMBL" id="CAD2190173.1"/>
    </source>
</evidence>